<accession>A0A1A9UVD0</accession>
<evidence type="ECO:0000313" key="1">
    <source>
        <dbReference type="EnsemblMetazoa" id="GAUT016857-PA"/>
    </source>
</evidence>
<protein>
    <submittedName>
        <fullName evidence="1">Uncharacterized protein</fullName>
    </submittedName>
</protein>
<evidence type="ECO:0000313" key="2">
    <source>
        <dbReference type="Proteomes" id="UP000078200"/>
    </source>
</evidence>
<name>A0A1A9UVD0_GLOAU</name>
<sequence>MANSCLSVMTLLVEHREQRYLSFCNHQWKHLPLDRRNSLCENNIVNILLDPQTNNRGTPMPHFTQWIAESFTEHKIK</sequence>
<proteinExistence type="predicted"/>
<dbReference type="EnsemblMetazoa" id="GAUT016857-RA">
    <property type="protein sequence ID" value="GAUT016857-PA"/>
    <property type="gene ID" value="GAUT016857"/>
</dbReference>
<dbReference type="VEuPathDB" id="VectorBase:GAUT016857"/>
<dbReference type="AlphaFoldDB" id="A0A1A9UVD0"/>
<organism evidence="1 2">
    <name type="scientific">Glossina austeni</name>
    <name type="common">Savannah tsetse fly</name>
    <dbReference type="NCBI Taxonomy" id="7395"/>
    <lineage>
        <taxon>Eukaryota</taxon>
        <taxon>Metazoa</taxon>
        <taxon>Ecdysozoa</taxon>
        <taxon>Arthropoda</taxon>
        <taxon>Hexapoda</taxon>
        <taxon>Insecta</taxon>
        <taxon>Pterygota</taxon>
        <taxon>Neoptera</taxon>
        <taxon>Endopterygota</taxon>
        <taxon>Diptera</taxon>
        <taxon>Brachycera</taxon>
        <taxon>Muscomorpha</taxon>
        <taxon>Hippoboscoidea</taxon>
        <taxon>Glossinidae</taxon>
        <taxon>Glossina</taxon>
    </lineage>
</organism>
<dbReference type="Proteomes" id="UP000078200">
    <property type="component" value="Unassembled WGS sequence"/>
</dbReference>
<reference evidence="1" key="1">
    <citation type="submission" date="2020-05" db="UniProtKB">
        <authorList>
            <consortium name="EnsemblMetazoa"/>
        </authorList>
    </citation>
    <scope>IDENTIFICATION</scope>
    <source>
        <strain evidence="1">TTRI</strain>
    </source>
</reference>
<keyword evidence="2" id="KW-1185">Reference proteome</keyword>